<dbReference type="InterPro" id="IPR001727">
    <property type="entry name" value="GDT1-like"/>
</dbReference>
<dbReference type="Pfam" id="PF01169">
    <property type="entry name" value="GDT1"/>
    <property type="match status" value="2"/>
</dbReference>
<organism evidence="7 8">
    <name type="scientific">Desulfurispira natronophila</name>
    <dbReference type="NCBI Taxonomy" id="682562"/>
    <lineage>
        <taxon>Bacteria</taxon>
        <taxon>Pseudomonadati</taxon>
        <taxon>Chrysiogenota</taxon>
        <taxon>Chrysiogenia</taxon>
        <taxon>Chrysiogenales</taxon>
        <taxon>Chrysiogenaceae</taxon>
        <taxon>Desulfurispira</taxon>
    </lineage>
</organism>
<keyword evidence="3 6" id="KW-0812">Transmembrane</keyword>
<dbReference type="GO" id="GO:0016020">
    <property type="term" value="C:membrane"/>
    <property type="evidence" value="ECO:0007669"/>
    <property type="project" value="UniProtKB-SubCell"/>
</dbReference>
<accession>A0A7W7Y3N6</accession>
<evidence type="ECO:0000256" key="1">
    <source>
        <dbReference type="ARBA" id="ARBA00004141"/>
    </source>
</evidence>
<evidence type="ECO:0000256" key="4">
    <source>
        <dbReference type="ARBA" id="ARBA00022989"/>
    </source>
</evidence>
<feature type="transmembrane region" description="Helical" evidence="6">
    <location>
        <begin position="69"/>
        <end position="88"/>
    </location>
</feature>
<keyword evidence="5 6" id="KW-0472">Membrane</keyword>
<evidence type="ECO:0000256" key="2">
    <source>
        <dbReference type="ARBA" id="ARBA00009190"/>
    </source>
</evidence>
<keyword evidence="8" id="KW-1185">Reference proteome</keyword>
<evidence type="ECO:0000256" key="5">
    <source>
        <dbReference type="ARBA" id="ARBA00023136"/>
    </source>
</evidence>
<evidence type="ECO:0000313" key="7">
    <source>
        <dbReference type="EMBL" id="MBB5021493.1"/>
    </source>
</evidence>
<dbReference type="Proteomes" id="UP000528322">
    <property type="component" value="Unassembled WGS sequence"/>
</dbReference>
<evidence type="ECO:0000256" key="6">
    <source>
        <dbReference type="RuleBase" id="RU365102"/>
    </source>
</evidence>
<feature type="transmembrane region" description="Helical" evidence="6">
    <location>
        <begin position="40"/>
        <end position="62"/>
    </location>
</feature>
<name>A0A7W7Y3N6_9BACT</name>
<keyword evidence="4 6" id="KW-1133">Transmembrane helix</keyword>
<comment type="caution">
    <text evidence="6">Lacks conserved residue(s) required for the propagation of feature annotation.</text>
</comment>
<reference evidence="7 8" key="1">
    <citation type="submission" date="2020-08" db="EMBL/GenBank/DDBJ databases">
        <title>Genomic Encyclopedia of Type Strains, Phase IV (KMG-IV): sequencing the most valuable type-strain genomes for metagenomic binning, comparative biology and taxonomic classification.</title>
        <authorList>
            <person name="Goeker M."/>
        </authorList>
    </citation>
    <scope>NUCLEOTIDE SEQUENCE [LARGE SCALE GENOMIC DNA]</scope>
    <source>
        <strain evidence="7 8">DSM 22071</strain>
    </source>
</reference>
<sequence>MVSYHEAFITAFTLAIPAEMYDKSQIAILFLLTRFTPSQVFSGAVSGILLANIPVIILASLAGMTIETSYTAALCFAFFIIIGIYMLYSRPPGNVIRKDVHECKNPVFTCMLLCFFTEFGDKTQGVMASLALHYSTPAPIILGFAFAVILSTYVVVSFKDMVRVNIFQIYRLSGYIFIGFGIMMGLGLLAIL</sequence>
<evidence type="ECO:0000256" key="3">
    <source>
        <dbReference type="ARBA" id="ARBA00022692"/>
    </source>
</evidence>
<protein>
    <recommendedName>
        <fullName evidence="6">GDT1 family protein</fullName>
    </recommendedName>
</protein>
<evidence type="ECO:0000313" key="8">
    <source>
        <dbReference type="Proteomes" id="UP000528322"/>
    </source>
</evidence>
<dbReference type="GO" id="GO:0046873">
    <property type="term" value="F:metal ion transmembrane transporter activity"/>
    <property type="evidence" value="ECO:0007669"/>
    <property type="project" value="InterPro"/>
</dbReference>
<feature type="transmembrane region" description="Helical" evidence="6">
    <location>
        <begin position="140"/>
        <end position="158"/>
    </location>
</feature>
<dbReference type="EMBL" id="JACHID010000004">
    <property type="protein sequence ID" value="MBB5021493.1"/>
    <property type="molecule type" value="Genomic_DNA"/>
</dbReference>
<comment type="caution">
    <text evidence="7">The sequence shown here is derived from an EMBL/GenBank/DDBJ whole genome shotgun (WGS) entry which is preliminary data.</text>
</comment>
<gene>
    <name evidence="7" type="ORF">HNR37_000805</name>
</gene>
<dbReference type="RefSeq" id="WP_183730293.1">
    <property type="nucleotide sequence ID" value="NZ_JACHID010000004.1"/>
</dbReference>
<comment type="subcellular location">
    <subcellularLocation>
        <location evidence="1 6">Membrane</location>
        <topology evidence="1 6">Multi-pass membrane protein</topology>
    </subcellularLocation>
</comment>
<proteinExistence type="inferred from homology"/>
<comment type="similarity">
    <text evidence="2 6">Belongs to the GDT1 family.</text>
</comment>
<dbReference type="AlphaFoldDB" id="A0A7W7Y3N6"/>
<feature type="transmembrane region" description="Helical" evidence="6">
    <location>
        <begin position="170"/>
        <end position="191"/>
    </location>
</feature>